<evidence type="ECO:0000259" key="7">
    <source>
        <dbReference type="Pfam" id="PF12471"/>
    </source>
</evidence>
<dbReference type="SUPFAM" id="SSF142695">
    <property type="entry name" value="RibA-like"/>
    <property type="match status" value="1"/>
</dbReference>
<dbReference type="InterPro" id="IPR032677">
    <property type="entry name" value="GTP_cyclohydro_II"/>
</dbReference>
<evidence type="ECO:0000256" key="3">
    <source>
        <dbReference type="ARBA" id="ARBA00022801"/>
    </source>
</evidence>
<keyword evidence="3" id="KW-0378">Hydrolase</keyword>
<dbReference type="EMBL" id="MU853756">
    <property type="protein sequence ID" value="KAK3945021.1"/>
    <property type="molecule type" value="Genomic_DNA"/>
</dbReference>
<dbReference type="PANTHER" id="PTHR47259">
    <property type="match status" value="1"/>
</dbReference>
<feature type="compositionally biased region" description="Polar residues" evidence="5">
    <location>
        <begin position="90"/>
        <end position="100"/>
    </location>
</feature>
<comment type="similarity">
    <text evidence="1">Belongs to the GTP cyclohydrolase II family.</text>
</comment>
<evidence type="ECO:0000256" key="2">
    <source>
        <dbReference type="ARBA" id="ARBA00022741"/>
    </source>
</evidence>
<evidence type="ECO:0000313" key="8">
    <source>
        <dbReference type="EMBL" id="KAK3945021.1"/>
    </source>
</evidence>
<keyword evidence="9" id="KW-1185">Reference proteome</keyword>
<dbReference type="GO" id="GO:0009231">
    <property type="term" value="P:riboflavin biosynthetic process"/>
    <property type="evidence" value="ECO:0007669"/>
    <property type="project" value="InterPro"/>
</dbReference>
<dbReference type="InterPro" id="IPR000926">
    <property type="entry name" value="RibA"/>
</dbReference>
<dbReference type="GO" id="GO:0005525">
    <property type="term" value="F:GTP binding"/>
    <property type="evidence" value="ECO:0007669"/>
    <property type="project" value="UniProtKB-KW"/>
</dbReference>
<comment type="caution">
    <text evidence="8">The sequence shown here is derived from an EMBL/GenBank/DDBJ whole genome shotgun (WGS) entry which is preliminary data.</text>
</comment>
<organism evidence="8 9">
    <name type="scientific">Diplogelasinospora grovesii</name>
    <dbReference type="NCBI Taxonomy" id="303347"/>
    <lineage>
        <taxon>Eukaryota</taxon>
        <taxon>Fungi</taxon>
        <taxon>Dikarya</taxon>
        <taxon>Ascomycota</taxon>
        <taxon>Pezizomycotina</taxon>
        <taxon>Sordariomycetes</taxon>
        <taxon>Sordariomycetidae</taxon>
        <taxon>Sordariales</taxon>
        <taxon>Diplogelasinosporaceae</taxon>
        <taxon>Diplogelasinospora</taxon>
    </lineage>
</organism>
<dbReference type="CDD" id="cd00641">
    <property type="entry name" value="GTP_cyclohydro2"/>
    <property type="match status" value="1"/>
</dbReference>
<dbReference type="AlphaFoldDB" id="A0AAN6S9R1"/>
<dbReference type="InterPro" id="IPR022163">
    <property type="entry name" value="GTP_CH_N"/>
</dbReference>
<sequence>MASGMDDIREALKGIAQSQTQLLSAFESVSQRVGELEKSRGGSGLSRQIMRSEDTNPSSNGDSLNLPVRESTPLATGFSQTPPLMPADAGSQSTASSPEIKSGFTSRIILTTYPKQIGIQPLPMEWGAEDPQQRGPVTVSRAPSTIRRRNAIGAHSGSYSIYYSLALASNQLKADHKPDFTNTEPAVNIGPFPQWGDKKKIVAMDPWGHLVPWIFKNVMDKENVDLRPTIAITKAHMKLPELEESVRSGRLVPDGKVCINAQGELAVTKFAVEPVWYLPGVAERFGIDEGTLRRSLFEHTGGMYPELITRGDIKVFLPPIGGLTVYCFGDPAKMSDPSSRLALRIHDECNGSDVFGSDICTCRPYLIFGIEEAVKEAQNGGSGVVIYFRKEGRALGEVTKYLVYNARKRGEDRASDYFKRTENIAGVKDMRFQALMPDILHWLGITKIDRMLSMSNMKHDAIVGQGIPIHERVELPESWIPADSRVEIDAKINAGRSCWPNRIACMRIRQTWANKWSSVGYFTTGHRMTEEELQAVQGRMWEE</sequence>
<reference evidence="9" key="1">
    <citation type="journal article" date="2023" name="Mol. Phylogenet. Evol.">
        <title>Genome-scale phylogeny and comparative genomics of the fungal order Sordariales.</title>
        <authorList>
            <person name="Hensen N."/>
            <person name="Bonometti L."/>
            <person name="Westerberg I."/>
            <person name="Brannstrom I.O."/>
            <person name="Guillou S."/>
            <person name="Cros-Aarteil S."/>
            <person name="Calhoun S."/>
            <person name="Haridas S."/>
            <person name="Kuo A."/>
            <person name="Mondo S."/>
            <person name="Pangilinan J."/>
            <person name="Riley R."/>
            <person name="LaButti K."/>
            <person name="Andreopoulos B."/>
            <person name="Lipzen A."/>
            <person name="Chen C."/>
            <person name="Yan M."/>
            <person name="Daum C."/>
            <person name="Ng V."/>
            <person name="Clum A."/>
            <person name="Steindorff A."/>
            <person name="Ohm R.A."/>
            <person name="Martin F."/>
            <person name="Silar P."/>
            <person name="Natvig D.O."/>
            <person name="Lalanne C."/>
            <person name="Gautier V."/>
            <person name="Ament-Velasquez S.L."/>
            <person name="Kruys A."/>
            <person name="Hutchinson M.I."/>
            <person name="Powell A.J."/>
            <person name="Barry K."/>
            <person name="Miller A.N."/>
            <person name="Grigoriev I.V."/>
            <person name="Debuchy R."/>
            <person name="Gladieux P."/>
            <person name="Hiltunen Thoren M."/>
            <person name="Johannesson H."/>
        </authorList>
    </citation>
    <scope>NUCLEOTIDE SEQUENCE [LARGE SCALE GENOMIC DNA]</scope>
    <source>
        <strain evidence="9">CBS 340.73</strain>
    </source>
</reference>
<protein>
    <submittedName>
        <fullName evidence="8">GTP cyclohydrolase N terminal-domain-containing protein</fullName>
    </submittedName>
</protein>
<name>A0AAN6S9R1_9PEZI</name>
<evidence type="ECO:0000256" key="5">
    <source>
        <dbReference type="SAM" id="MobiDB-lite"/>
    </source>
</evidence>
<feature type="region of interest" description="Disordered" evidence="5">
    <location>
        <begin position="27"/>
        <end position="100"/>
    </location>
</feature>
<dbReference type="GO" id="GO:0003935">
    <property type="term" value="F:GTP cyclohydrolase II activity"/>
    <property type="evidence" value="ECO:0007669"/>
    <property type="project" value="InterPro"/>
</dbReference>
<feature type="domain" description="GTP cyclohydrolase II" evidence="6">
    <location>
        <begin position="340"/>
        <end position="473"/>
    </location>
</feature>
<feature type="domain" description="GTP cyclohydrolase N-terminal" evidence="7">
    <location>
        <begin position="107"/>
        <end position="299"/>
    </location>
</feature>
<evidence type="ECO:0000259" key="6">
    <source>
        <dbReference type="Pfam" id="PF00925"/>
    </source>
</evidence>
<dbReference type="Pfam" id="PF12471">
    <property type="entry name" value="GTP_CH_N"/>
    <property type="match status" value="1"/>
</dbReference>
<evidence type="ECO:0000313" key="9">
    <source>
        <dbReference type="Proteomes" id="UP001303473"/>
    </source>
</evidence>
<feature type="compositionally biased region" description="Polar residues" evidence="5">
    <location>
        <begin position="73"/>
        <end position="82"/>
    </location>
</feature>
<accession>A0AAN6S9R1</accession>
<dbReference type="NCBIfam" id="NF005536">
    <property type="entry name" value="PRK07198.1"/>
    <property type="match status" value="1"/>
</dbReference>
<evidence type="ECO:0000256" key="4">
    <source>
        <dbReference type="ARBA" id="ARBA00023134"/>
    </source>
</evidence>
<dbReference type="PANTHER" id="PTHR47259:SF2">
    <property type="entry name" value="URACIL-REGULATED PROTEIN 1"/>
    <property type="match status" value="1"/>
</dbReference>
<dbReference type="Pfam" id="PF00925">
    <property type="entry name" value="GTP_cyclohydro2"/>
    <property type="match status" value="1"/>
</dbReference>
<dbReference type="InterPro" id="IPR036144">
    <property type="entry name" value="RibA-like_sf"/>
</dbReference>
<dbReference type="Proteomes" id="UP001303473">
    <property type="component" value="Unassembled WGS sequence"/>
</dbReference>
<gene>
    <name evidence="8" type="ORF">QBC46DRAFT_455683</name>
</gene>
<evidence type="ECO:0000256" key="1">
    <source>
        <dbReference type="ARBA" id="ARBA00008131"/>
    </source>
</evidence>
<dbReference type="Gene3D" id="3.40.50.10990">
    <property type="entry name" value="GTP cyclohydrolase II"/>
    <property type="match status" value="1"/>
</dbReference>
<keyword evidence="2" id="KW-0547">Nucleotide-binding</keyword>
<keyword evidence="4" id="KW-0342">GTP-binding</keyword>
<proteinExistence type="inferred from homology"/>